<dbReference type="EMBL" id="SEOQ01000035">
    <property type="protein sequence ID" value="TFY71841.1"/>
    <property type="molecule type" value="Genomic_DNA"/>
</dbReference>
<feature type="compositionally biased region" description="Polar residues" evidence="8">
    <location>
        <begin position="474"/>
        <end position="494"/>
    </location>
</feature>
<evidence type="ECO:0000256" key="5">
    <source>
        <dbReference type="ARBA" id="ARBA00023014"/>
    </source>
</evidence>
<evidence type="ECO:0000256" key="4">
    <source>
        <dbReference type="ARBA" id="ARBA00023004"/>
    </source>
</evidence>
<comment type="function">
    <text evidence="7">Mitochondrial ribosome (mitoribosome) assembly factor. Binds at the interface of the head and body domains of the mitochondrial small ribosomal subunit (mt-SSU), occluding the mRNA channel and preventing compaction of the head domain towards the body. Probable inactive methyltransferase: retains the characteristic folding and ability to bind S-adenosyl-L-methionine, but it probably lost its methyltransferase activity.</text>
</comment>
<dbReference type="GO" id="GO:0005763">
    <property type="term" value="C:mitochondrial small ribosomal subunit"/>
    <property type="evidence" value="ECO:0007669"/>
    <property type="project" value="TreeGrafter"/>
</dbReference>
<dbReference type="OrthoDB" id="421327at2759"/>
<comment type="subcellular location">
    <subcellularLocation>
        <location evidence="1">Mitochondrion</location>
    </subcellularLocation>
</comment>
<feature type="compositionally biased region" description="Basic and acidic residues" evidence="8">
    <location>
        <begin position="608"/>
        <end position="627"/>
    </location>
</feature>
<evidence type="ECO:0000256" key="8">
    <source>
        <dbReference type="SAM" id="MobiDB-lite"/>
    </source>
</evidence>
<sequence length="627" mass="70083">MLWARCHTSVRAIRHLQSASLSSSARSSSYHPNAPLDLDPSFKALLKDVDTSLLQHKTRRDLAGNEQASFRELEVFQELEAEAEIYSYEEMDAEPKGTRKSPAAHFGSQKTGAVVLPYELQQSIEGLIAGLSDKRRLHNDARRLFQHEDSSATQWDPTYDADYKSRKQSHRHAERDGTAFASVALPAHYSAIYAVIDHVKQRLGLSWNVQTVLDWGAGTGSGLWAVSNVLRERVAREQTSNEEARLAESTISNYVAIERREGLAVIGKRLIEGADLGNLTVSWRKSHTTDLDSTTVEGASTLALSAFHITAIPTPVQRKALVKEMWESGADVIIIMDHNTPAGFGNIVEAREYLLKLGRKEAQDQGNDLQAEGAYVVAPCPHDGACPIYHSDARNVVCGFSQRLQRPAFVRKTKHSGRGHEDIGYSYVVIRRGARPTKPSTEIGRMGEVGLREAIKAQAKQELTELELHDEQAEQSFNSTEEQPTTDSDYSISNGGTEAELEEGLRMEAFHWPRLVLPPLKRSGHIILDACTSEGRVMRLTVPKSQGKQPYYDARKSEWGDLFPHPPKNAPQVRFEPVLLKREGSTKPSKTMRGGKADPKTSYTHLTNELKKEKDQLRRQRRREALE</sequence>
<evidence type="ECO:0000256" key="2">
    <source>
        <dbReference type="ARBA" id="ARBA00022723"/>
    </source>
</evidence>
<evidence type="ECO:0000256" key="6">
    <source>
        <dbReference type="ARBA" id="ARBA00023128"/>
    </source>
</evidence>
<protein>
    <recommendedName>
        <fullName evidence="11">Rsm22-domain-containing protein</fullName>
    </recommendedName>
</protein>
<dbReference type="PANTHER" id="PTHR13184:SF5">
    <property type="entry name" value="METHYLTRANSFERASE-LIKE PROTEIN 17, MITOCHONDRIAL"/>
    <property type="match status" value="1"/>
</dbReference>
<accession>A0A4Y9ZDD4</accession>
<dbReference type="STRING" id="205917.A0A4Y9ZDD4"/>
<dbReference type="GO" id="GO:0003735">
    <property type="term" value="F:structural constituent of ribosome"/>
    <property type="evidence" value="ECO:0007669"/>
    <property type="project" value="TreeGrafter"/>
</dbReference>
<feature type="region of interest" description="Disordered" evidence="8">
    <location>
        <begin position="580"/>
        <end position="627"/>
    </location>
</feature>
<evidence type="ECO:0000313" key="9">
    <source>
        <dbReference type="EMBL" id="TFY71841.1"/>
    </source>
</evidence>
<keyword evidence="10" id="KW-1185">Reference proteome</keyword>
<keyword evidence="3" id="KW-0809">Transit peptide</keyword>
<dbReference type="GO" id="GO:0006412">
    <property type="term" value="P:translation"/>
    <property type="evidence" value="ECO:0007669"/>
    <property type="project" value="InterPro"/>
</dbReference>
<dbReference type="InterPro" id="IPR052571">
    <property type="entry name" value="Mt_RNA_Methyltransferase"/>
</dbReference>
<dbReference type="PANTHER" id="PTHR13184">
    <property type="entry name" value="37S RIBOSOMAL PROTEIN S22"/>
    <property type="match status" value="1"/>
</dbReference>
<keyword evidence="4" id="KW-0408">Iron</keyword>
<dbReference type="Proteomes" id="UP000298327">
    <property type="component" value="Unassembled WGS sequence"/>
</dbReference>
<evidence type="ECO:0008006" key="11">
    <source>
        <dbReference type="Google" id="ProtNLM"/>
    </source>
</evidence>
<evidence type="ECO:0000313" key="10">
    <source>
        <dbReference type="Proteomes" id="UP000298327"/>
    </source>
</evidence>
<reference evidence="9 10" key="1">
    <citation type="submission" date="2019-02" db="EMBL/GenBank/DDBJ databases">
        <title>Genome sequencing of the rare red list fungi Dentipellis fragilis.</title>
        <authorList>
            <person name="Buettner E."/>
            <person name="Kellner H."/>
        </authorList>
    </citation>
    <scope>NUCLEOTIDE SEQUENCE [LARGE SCALE GENOMIC DNA]</scope>
    <source>
        <strain evidence="9 10">DSM 105465</strain>
    </source>
</reference>
<comment type="caution">
    <text evidence="9">The sequence shown here is derived from an EMBL/GenBank/DDBJ whole genome shotgun (WGS) entry which is preliminary data.</text>
</comment>
<feature type="region of interest" description="Disordered" evidence="8">
    <location>
        <begin position="471"/>
        <end position="494"/>
    </location>
</feature>
<keyword evidence="6" id="KW-0496">Mitochondrion</keyword>
<organism evidence="9 10">
    <name type="scientific">Dentipellis fragilis</name>
    <dbReference type="NCBI Taxonomy" id="205917"/>
    <lineage>
        <taxon>Eukaryota</taxon>
        <taxon>Fungi</taxon>
        <taxon>Dikarya</taxon>
        <taxon>Basidiomycota</taxon>
        <taxon>Agaricomycotina</taxon>
        <taxon>Agaricomycetes</taxon>
        <taxon>Russulales</taxon>
        <taxon>Hericiaceae</taxon>
        <taxon>Dentipellis</taxon>
    </lineage>
</organism>
<keyword evidence="5" id="KW-0411">Iron-sulfur</keyword>
<gene>
    <name evidence="9" type="ORF">EVG20_g1169</name>
</gene>
<dbReference type="InterPro" id="IPR015324">
    <property type="entry name" value="Ribosomal_Rsm22-like"/>
</dbReference>
<dbReference type="GO" id="GO:0046872">
    <property type="term" value="F:metal ion binding"/>
    <property type="evidence" value="ECO:0007669"/>
    <property type="project" value="UniProtKB-KW"/>
</dbReference>
<dbReference type="AlphaFoldDB" id="A0A4Y9ZDD4"/>
<name>A0A4Y9ZDD4_9AGAM</name>
<keyword evidence="2" id="KW-0479">Metal-binding</keyword>
<evidence type="ECO:0000256" key="3">
    <source>
        <dbReference type="ARBA" id="ARBA00022946"/>
    </source>
</evidence>
<dbReference type="Pfam" id="PF09243">
    <property type="entry name" value="Rsm22"/>
    <property type="match status" value="1"/>
</dbReference>
<dbReference type="GO" id="GO:0051536">
    <property type="term" value="F:iron-sulfur cluster binding"/>
    <property type="evidence" value="ECO:0007669"/>
    <property type="project" value="UniProtKB-KW"/>
</dbReference>
<dbReference type="GO" id="GO:0008168">
    <property type="term" value="F:methyltransferase activity"/>
    <property type="evidence" value="ECO:0007669"/>
    <property type="project" value="InterPro"/>
</dbReference>
<evidence type="ECO:0000256" key="7">
    <source>
        <dbReference type="ARBA" id="ARBA00045681"/>
    </source>
</evidence>
<proteinExistence type="predicted"/>
<evidence type="ECO:0000256" key="1">
    <source>
        <dbReference type="ARBA" id="ARBA00004173"/>
    </source>
</evidence>